<keyword evidence="3" id="KW-1185">Reference proteome</keyword>
<evidence type="ECO:0000313" key="3">
    <source>
        <dbReference type="Proteomes" id="UP000295388"/>
    </source>
</evidence>
<dbReference type="Gene3D" id="2.160.20.10">
    <property type="entry name" value="Single-stranded right-handed beta-helix, Pectin lyase-like"/>
    <property type="match status" value="1"/>
</dbReference>
<dbReference type="GO" id="GO:0016829">
    <property type="term" value="F:lyase activity"/>
    <property type="evidence" value="ECO:0007669"/>
    <property type="project" value="UniProtKB-KW"/>
</dbReference>
<dbReference type="EMBL" id="SNWQ01000027">
    <property type="protein sequence ID" value="TDO34388.1"/>
    <property type="molecule type" value="Genomic_DNA"/>
</dbReference>
<dbReference type="AlphaFoldDB" id="A0A4V3C6M8"/>
<gene>
    <name evidence="2" type="ORF">EV643_12782</name>
</gene>
<sequence length="404" mass="41513">MTRRDLIIAGASAAAVLLVGGGVVAAVWPSSDSPTPSADSSIPSVPPAPTITSLEPTGPSSDSPSDTPSSSSSPENEEEEEGNGKRKPEDAPLLADAPAPGKGPLPSSSPVSCPAATVTVSDTNGLTEALKNAAPGTSIALSDGKYAGKFVAEASGTAEQPVWLCGGAGAVLDGENIKGGYVFHLKKAKYWRLVGFTVTNGQKGVMADTTVGTVVQALTVHDIGDEAIHLRSNSTDNVVRDNTISKTGLRREKFGEGVYIGSAVSNWCTSNDCKPDRSDRNVVRDNKISQTTSEAVDIKEGTTGGLLEGNTFDGSALSGADSWVDVKGNNWLIKGNTGTKSTTDGFQTHQILKGWGDHNLFTGNTAAVDGPGFGFALRPTEANVVACDNKVTGAGEGLSNIPCR</sequence>
<name>A0A4V3C6M8_9ACTN</name>
<evidence type="ECO:0000256" key="1">
    <source>
        <dbReference type="SAM" id="MobiDB-lite"/>
    </source>
</evidence>
<feature type="compositionally biased region" description="Low complexity" evidence="1">
    <location>
        <begin position="30"/>
        <end position="43"/>
    </location>
</feature>
<accession>A0A4V3C6M8</accession>
<protein>
    <submittedName>
        <fullName evidence="2">Parallel beta helix pectate lyase-like protein</fullName>
    </submittedName>
</protein>
<dbReference type="InterPro" id="IPR011050">
    <property type="entry name" value="Pectin_lyase_fold/virulence"/>
</dbReference>
<keyword evidence="2" id="KW-0456">Lyase</keyword>
<proteinExistence type="predicted"/>
<reference evidence="2 3" key="1">
    <citation type="submission" date="2019-03" db="EMBL/GenBank/DDBJ databases">
        <title>Genomic Encyclopedia of Type Strains, Phase III (KMG-III): the genomes of soil and plant-associated and newly described type strains.</title>
        <authorList>
            <person name="Whitman W."/>
        </authorList>
    </citation>
    <scope>NUCLEOTIDE SEQUENCE [LARGE SCALE GENOMIC DNA]</scope>
    <source>
        <strain evidence="2 3">VKM Ac-2527</strain>
    </source>
</reference>
<evidence type="ECO:0000313" key="2">
    <source>
        <dbReference type="EMBL" id="TDO34388.1"/>
    </source>
</evidence>
<dbReference type="Proteomes" id="UP000295388">
    <property type="component" value="Unassembled WGS sequence"/>
</dbReference>
<feature type="compositionally biased region" description="Low complexity" evidence="1">
    <location>
        <begin position="55"/>
        <end position="74"/>
    </location>
</feature>
<dbReference type="RefSeq" id="WP_133804919.1">
    <property type="nucleotide sequence ID" value="NZ_SNWQ01000027.1"/>
</dbReference>
<feature type="region of interest" description="Disordered" evidence="1">
    <location>
        <begin position="30"/>
        <end position="114"/>
    </location>
</feature>
<feature type="compositionally biased region" description="Low complexity" evidence="1">
    <location>
        <begin position="91"/>
        <end position="106"/>
    </location>
</feature>
<dbReference type="OrthoDB" id="182870at2"/>
<dbReference type="SMART" id="SM00710">
    <property type="entry name" value="PbH1"/>
    <property type="match status" value="6"/>
</dbReference>
<comment type="caution">
    <text evidence="2">The sequence shown here is derived from an EMBL/GenBank/DDBJ whole genome shotgun (WGS) entry which is preliminary data.</text>
</comment>
<organism evidence="2 3">
    <name type="scientific">Kribbella caucasensis</name>
    <dbReference type="NCBI Taxonomy" id="2512215"/>
    <lineage>
        <taxon>Bacteria</taxon>
        <taxon>Bacillati</taxon>
        <taxon>Actinomycetota</taxon>
        <taxon>Actinomycetes</taxon>
        <taxon>Propionibacteriales</taxon>
        <taxon>Kribbellaceae</taxon>
        <taxon>Kribbella</taxon>
    </lineage>
</organism>
<dbReference type="InterPro" id="IPR012334">
    <property type="entry name" value="Pectin_lyas_fold"/>
</dbReference>
<dbReference type="InterPro" id="IPR006626">
    <property type="entry name" value="PbH1"/>
</dbReference>
<dbReference type="SUPFAM" id="SSF51126">
    <property type="entry name" value="Pectin lyase-like"/>
    <property type="match status" value="1"/>
</dbReference>